<keyword evidence="5" id="KW-1185">Reference proteome</keyword>
<keyword evidence="3" id="KW-0173">Coenzyme A biosynthesis</keyword>
<dbReference type="Pfam" id="PF03630">
    <property type="entry name" value="Fumble"/>
    <property type="match status" value="2"/>
</dbReference>
<protein>
    <submittedName>
        <fullName evidence="4">Uncharacterized protein</fullName>
    </submittedName>
</protein>
<evidence type="ECO:0000256" key="2">
    <source>
        <dbReference type="ARBA" id="ARBA00022840"/>
    </source>
</evidence>
<accession>A0A835LSF7</accession>
<sequence>MCFETSQRRMRIAGPSSEQQTPCASIIESRRNLRYAGGSSGRRRKVRHFWERKSGACRERAGLYLMRHKRKRRQQLGQGGESYVFGGSSTIISDDVAVEAGLHRICKHIGVCLADWCDFHVFLFLGARLSVYAPIPGKLVERLFGMLRYLNRTYIYLPASTIASSFGKTISENKELEDYMPEDISLSLLRMILYNIGQGHAYTMDTISFAIHFWSKGKAKAMFLRHEGFLGTLGAFMSYEKHGLDNLMAHHFVERFPMGAPCVGGKIHGPPLRDLSDKASIIIDFDLDMLCSTVYRC</sequence>
<dbReference type="InterPro" id="IPR004567">
    <property type="entry name" value="Type_II_PanK"/>
</dbReference>
<evidence type="ECO:0000313" key="5">
    <source>
        <dbReference type="Proteomes" id="UP000631114"/>
    </source>
</evidence>
<dbReference type="SUPFAM" id="SSF53067">
    <property type="entry name" value="Actin-like ATPase domain"/>
    <property type="match status" value="1"/>
</dbReference>
<dbReference type="OrthoDB" id="1731419at2759"/>
<dbReference type="InterPro" id="IPR043129">
    <property type="entry name" value="ATPase_NBD"/>
</dbReference>
<evidence type="ECO:0000313" key="4">
    <source>
        <dbReference type="EMBL" id="KAF9603172.1"/>
    </source>
</evidence>
<keyword evidence="2" id="KW-0067">ATP-binding</keyword>
<dbReference type="GO" id="GO:0004594">
    <property type="term" value="F:pantothenate kinase activity"/>
    <property type="evidence" value="ECO:0007669"/>
    <property type="project" value="TreeGrafter"/>
</dbReference>
<dbReference type="PANTHER" id="PTHR12280">
    <property type="entry name" value="PANTOTHENATE KINASE"/>
    <property type="match status" value="1"/>
</dbReference>
<dbReference type="Gene3D" id="3.30.420.40">
    <property type="match status" value="1"/>
</dbReference>
<organism evidence="4 5">
    <name type="scientific">Coptis chinensis</name>
    <dbReference type="NCBI Taxonomy" id="261450"/>
    <lineage>
        <taxon>Eukaryota</taxon>
        <taxon>Viridiplantae</taxon>
        <taxon>Streptophyta</taxon>
        <taxon>Embryophyta</taxon>
        <taxon>Tracheophyta</taxon>
        <taxon>Spermatophyta</taxon>
        <taxon>Magnoliopsida</taxon>
        <taxon>Ranunculales</taxon>
        <taxon>Ranunculaceae</taxon>
        <taxon>Coptidoideae</taxon>
        <taxon>Coptis</taxon>
    </lineage>
</organism>
<gene>
    <name evidence="4" type="ORF">IFM89_034505</name>
</gene>
<dbReference type="Proteomes" id="UP000631114">
    <property type="component" value="Unassembled WGS sequence"/>
</dbReference>
<dbReference type="GO" id="GO:0005524">
    <property type="term" value="F:ATP binding"/>
    <property type="evidence" value="ECO:0007669"/>
    <property type="project" value="UniProtKB-KW"/>
</dbReference>
<dbReference type="PANTHER" id="PTHR12280:SF20">
    <property type="entry name" value="4'-PHOSPHOPANTETHEINE PHOSPHATASE"/>
    <property type="match status" value="1"/>
</dbReference>
<name>A0A835LSF7_9MAGN</name>
<dbReference type="GO" id="GO:0015937">
    <property type="term" value="P:coenzyme A biosynthetic process"/>
    <property type="evidence" value="ECO:0007669"/>
    <property type="project" value="UniProtKB-KW"/>
</dbReference>
<dbReference type="GO" id="GO:0005634">
    <property type="term" value="C:nucleus"/>
    <property type="evidence" value="ECO:0007669"/>
    <property type="project" value="TreeGrafter"/>
</dbReference>
<dbReference type="AlphaFoldDB" id="A0A835LSF7"/>
<keyword evidence="1" id="KW-0547">Nucleotide-binding</keyword>
<dbReference type="EMBL" id="JADFTS010000006">
    <property type="protein sequence ID" value="KAF9603172.1"/>
    <property type="molecule type" value="Genomic_DNA"/>
</dbReference>
<comment type="caution">
    <text evidence="4">The sequence shown here is derived from an EMBL/GenBank/DDBJ whole genome shotgun (WGS) entry which is preliminary data.</text>
</comment>
<reference evidence="4 5" key="1">
    <citation type="submission" date="2020-10" db="EMBL/GenBank/DDBJ databases">
        <title>The Coptis chinensis genome and diversification of protoberbering-type alkaloids.</title>
        <authorList>
            <person name="Wang B."/>
            <person name="Shu S."/>
            <person name="Song C."/>
            <person name="Liu Y."/>
        </authorList>
    </citation>
    <scope>NUCLEOTIDE SEQUENCE [LARGE SCALE GENOMIC DNA]</scope>
    <source>
        <strain evidence="4">HL-2020</strain>
        <tissue evidence="4">Leaf</tissue>
    </source>
</reference>
<evidence type="ECO:0000256" key="3">
    <source>
        <dbReference type="ARBA" id="ARBA00022993"/>
    </source>
</evidence>
<proteinExistence type="predicted"/>
<evidence type="ECO:0000256" key="1">
    <source>
        <dbReference type="ARBA" id="ARBA00022741"/>
    </source>
</evidence>
<dbReference type="GO" id="GO:0005829">
    <property type="term" value="C:cytosol"/>
    <property type="evidence" value="ECO:0007669"/>
    <property type="project" value="TreeGrafter"/>
</dbReference>